<dbReference type="AlphaFoldDB" id="A0AAW0EUD5"/>
<accession>A0AAW0EUD5</accession>
<keyword evidence="2" id="KW-0812">Transmembrane</keyword>
<name>A0AAW0EUD5_9TRYP</name>
<keyword evidence="2" id="KW-1133">Transmembrane helix</keyword>
<feature type="region of interest" description="Disordered" evidence="1">
    <location>
        <begin position="79"/>
        <end position="175"/>
    </location>
</feature>
<comment type="caution">
    <text evidence="4">The sequence shown here is derived from an EMBL/GenBank/DDBJ whole genome shotgun (WGS) entry which is preliminary data.</text>
</comment>
<keyword evidence="3" id="KW-0732">Signal</keyword>
<feature type="compositionally biased region" description="Polar residues" evidence="1">
    <location>
        <begin position="145"/>
        <end position="155"/>
    </location>
</feature>
<evidence type="ECO:0008006" key="6">
    <source>
        <dbReference type="Google" id="ProtNLM"/>
    </source>
</evidence>
<dbReference type="EMBL" id="JAECZO010000122">
    <property type="protein sequence ID" value="KAK7197860.1"/>
    <property type="molecule type" value="Genomic_DNA"/>
</dbReference>
<proteinExistence type="predicted"/>
<dbReference type="Proteomes" id="UP001430356">
    <property type="component" value="Unassembled WGS sequence"/>
</dbReference>
<feature type="chain" id="PRO_5043990389" description="Membrane-associated protein" evidence="3">
    <location>
        <begin position="25"/>
        <end position="175"/>
    </location>
</feature>
<protein>
    <recommendedName>
        <fullName evidence="6">Membrane-associated protein</fullName>
    </recommendedName>
</protein>
<keyword evidence="5" id="KW-1185">Reference proteome</keyword>
<feature type="transmembrane region" description="Helical" evidence="2">
    <location>
        <begin position="40"/>
        <end position="66"/>
    </location>
</feature>
<evidence type="ECO:0000313" key="4">
    <source>
        <dbReference type="EMBL" id="KAK7197860.1"/>
    </source>
</evidence>
<evidence type="ECO:0000313" key="5">
    <source>
        <dbReference type="Proteomes" id="UP001430356"/>
    </source>
</evidence>
<sequence length="175" mass="18147">MLRCRSIVALAALVAAGLAGSARAWDGSGGAMGDFSIYILLFLSIGGVACGAVIVLPVVCLSWHTLSLELQPRERSMWETAPSSELSSQDIAAMNKLQTDTTSSKRKNNRLRREEAQDTASAGSSRASSTGASVSPAHGAAVPSRHNSANANTSKGPGDAGDDDVVSFGSSRRRN</sequence>
<keyword evidence="2" id="KW-0472">Membrane</keyword>
<gene>
    <name evidence="4" type="ORF">NESM_000739600</name>
</gene>
<feature type="compositionally biased region" description="Low complexity" evidence="1">
    <location>
        <begin position="119"/>
        <end position="135"/>
    </location>
</feature>
<evidence type="ECO:0000256" key="3">
    <source>
        <dbReference type="SAM" id="SignalP"/>
    </source>
</evidence>
<feature type="compositionally biased region" description="Polar residues" evidence="1">
    <location>
        <begin position="81"/>
        <end position="102"/>
    </location>
</feature>
<organism evidence="4 5">
    <name type="scientific">Novymonas esmeraldas</name>
    <dbReference type="NCBI Taxonomy" id="1808958"/>
    <lineage>
        <taxon>Eukaryota</taxon>
        <taxon>Discoba</taxon>
        <taxon>Euglenozoa</taxon>
        <taxon>Kinetoplastea</taxon>
        <taxon>Metakinetoplastina</taxon>
        <taxon>Trypanosomatida</taxon>
        <taxon>Trypanosomatidae</taxon>
        <taxon>Novymonas</taxon>
    </lineage>
</organism>
<reference evidence="4 5" key="1">
    <citation type="journal article" date="2021" name="MBio">
        <title>A New Model Trypanosomatid, Novymonas esmeraldas: Genomic Perception of Its 'Candidatus Pandoraea novymonadis' Endosymbiont.</title>
        <authorList>
            <person name="Zakharova A."/>
            <person name="Saura A."/>
            <person name="Butenko A."/>
            <person name="Podesvova L."/>
            <person name="Warmusova S."/>
            <person name="Kostygov A.Y."/>
            <person name="Nenarokova A."/>
            <person name="Lukes J."/>
            <person name="Opperdoes F.R."/>
            <person name="Yurchenko V."/>
        </authorList>
    </citation>
    <scope>NUCLEOTIDE SEQUENCE [LARGE SCALE GENOMIC DNA]</scope>
    <source>
        <strain evidence="4 5">E262AT.01</strain>
    </source>
</reference>
<evidence type="ECO:0000256" key="2">
    <source>
        <dbReference type="SAM" id="Phobius"/>
    </source>
</evidence>
<evidence type="ECO:0000256" key="1">
    <source>
        <dbReference type="SAM" id="MobiDB-lite"/>
    </source>
</evidence>
<feature type="signal peptide" evidence="3">
    <location>
        <begin position="1"/>
        <end position="24"/>
    </location>
</feature>